<protein>
    <submittedName>
        <fullName evidence="2">Galectin</fullName>
    </submittedName>
</protein>
<organism evidence="1 2">
    <name type="scientific">Meloidogyne hapla</name>
    <name type="common">Root-knot nematode worm</name>
    <dbReference type="NCBI Taxonomy" id="6305"/>
    <lineage>
        <taxon>Eukaryota</taxon>
        <taxon>Metazoa</taxon>
        <taxon>Ecdysozoa</taxon>
        <taxon>Nematoda</taxon>
        <taxon>Chromadorea</taxon>
        <taxon>Rhabditida</taxon>
        <taxon>Tylenchina</taxon>
        <taxon>Tylenchomorpha</taxon>
        <taxon>Tylenchoidea</taxon>
        <taxon>Meloidogynidae</taxon>
        <taxon>Meloidogyninae</taxon>
        <taxon>Meloidogyne</taxon>
    </lineage>
</organism>
<reference evidence="2" key="1">
    <citation type="submission" date="2016-11" db="UniProtKB">
        <authorList>
            <consortium name="WormBaseParasite"/>
        </authorList>
    </citation>
    <scope>IDENTIFICATION</scope>
</reference>
<sequence length="373" mass="43362">MCCFVKLQCTALVNQYWNKYLCNGQTLITAVRACRSDFPFESVPHSPEPIVRFEDSPTFDRNLNHIQNENITNNENQRLVNESIIEENVQINGNFQNNNLAGINNFEVEINENVNVQNNNNNFERATDENNKININEFPNNEINGNNSLETDIFGPEVARYEPPSFDIQNEVKQEENGVIDVVNSLVANTLQNDNEIITIDEDTEPPQNILGEWNTKTYDLNNEIIVNGVRIDFTILIRNYSISVELISEKWSISNIFWPNNWWEMKFLEGENDIKFVIGGDFILITHLNVYDGKMTKIPKKLDTKKTPITFRIMAESSNEIEIKIRFILKMNASYFKIKMLHGISEENDYGNEIAFYYRDSRLSWFQEPAKM</sequence>
<evidence type="ECO:0000313" key="2">
    <source>
        <dbReference type="WBParaSite" id="MhA1_Contig1151.frz3.gene9"/>
    </source>
</evidence>
<keyword evidence="1" id="KW-1185">Reference proteome</keyword>
<dbReference type="WBParaSite" id="MhA1_Contig1151.frz3.gene9">
    <property type="protein sequence ID" value="MhA1_Contig1151.frz3.gene9"/>
    <property type="gene ID" value="MhA1_Contig1151.frz3.gene9"/>
</dbReference>
<dbReference type="AlphaFoldDB" id="A0A1I8AZV0"/>
<dbReference type="Proteomes" id="UP000095281">
    <property type="component" value="Unplaced"/>
</dbReference>
<evidence type="ECO:0000313" key="1">
    <source>
        <dbReference type="Proteomes" id="UP000095281"/>
    </source>
</evidence>
<name>A0A1I8AZV0_MELHA</name>
<accession>A0A1I8AZV0</accession>
<proteinExistence type="predicted"/>